<sequence length="237" mass="25619">MKRSLFIHCVFLASAFTLTIPEVLLGLVNAARSLNGLSPLCLDNTLNTMAQLHTQDQAKTNILSHTGSDGSTIAARASRQNLKFISLGENVAQGFPTPQSVFDGWMNSPGHRANILNRDYNSMGVGFVGSFWTQDFAQIPNFSCRPTSSLSNPITNTTPTPKASNVTATIPSSTATPVSNGQNLVNQLMSTQKQELSIDDSSSTKTSFVPIKRSRTITRIPTVLPDGRRAVLIIRRG</sequence>
<feature type="domain" description="SCP" evidence="1">
    <location>
        <begin position="25"/>
        <end position="130"/>
    </location>
</feature>
<dbReference type="STRING" id="988480.A0A075AVK4"/>
<evidence type="ECO:0000259" key="1">
    <source>
        <dbReference type="Pfam" id="PF00188"/>
    </source>
</evidence>
<dbReference type="InterPro" id="IPR035940">
    <property type="entry name" value="CAP_sf"/>
</dbReference>
<dbReference type="HOGENOM" id="CLU_1171193_0_0_1"/>
<dbReference type="InterPro" id="IPR014044">
    <property type="entry name" value="CAP_dom"/>
</dbReference>
<keyword evidence="3" id="KW-1185">Reference proteome</keyword>
<gene>
    <name evidence="2" type="ORF">O9G_004138</name>
</gene>
<accession>A0A075AVK4</accession>
<dbReference type="Proteomes" id="UP000030755">
    <property type="component" value="Unassembled WGS sequence"/>
</dbReference>
<dbReference type="SUPFAM" id="SSF55797">
    <property type="entry name" value="PR-1-like"/>
    <property type="match status" value="1"/>
</dbReference>
<name>A0A075AVK4_ROZAC</name>
<evidence type="ECO:0000313" key="2">
    <source>
        <dbReference type="EMBL" id="EPZ32564.1"/>
    </source>
</evidence>
<dbReference type="EMBL" id="KE561144">
    <property type="protein sequence ID" value="EPZ32564.1"/>
    <property type="molecule type" value="Genomic_DNA"/>
</dbReference>
<dbReference type="AlphaFoldDB" id="A0A075AVK4"/>
<dbReference type="OrthoDB" id="568194at2759"/>
<proteinExistence type="predicted"/>
<dbReference type="Pfam" id="PF00188">
    <property type="entry name" value="CAP"/>
    <property type="match status" value="1"/>
</dbReference>
<protein>
    <submittedName>
        <fullName evidence="2">CAP domain-containing protein</fullName>
    </submittedName>
</protein>
<dbReference type="Gene3D" id="3.40.33.10">
    <property type="entry name" value="CAP"/>
    <property type="match status" value="1"/>
</dbReference>
<dbReference type="PANTHER" id="PTHR31157">
    <property type="entry name" value="SCP DOMAIN-CONTAINING PROTEIN"/>
    <property type="match status" value="1"/>
</dbReference>
<reference evidence="2 3" key="1">
    <citation type="journal article" date="2013" name="Curr. Biol.">
        <title>Shared signatures of parasitism and phylogenomics unite Cryptomycota and microsporidia.</title>
        <authorList>
            <person name="James T.Y."/>
            <person name="Pelin A."/>
            <person name="Bonen L."/>
            <person name="Ahrendt S."/>
            <person name="Sain D."/>
            <person name="Corradi N."/>
            <person name="Stajich J.E."/>
        </authorList>
    </citation>
    <scope>NUCLEOTIDE SEQUENCE [LARGE SCALE GENOMIC DNA]</scope>
    <source>
        <strain evidence="2 3">CSF55</strain>
    </source>
</reference>
<dbReference type="CDD" id="cd05379">
    <property type="entry name" value="CAP_bacterial"/>
    <property type="match status" value="1"/>
</dbReference>
<dbReference type="PANTHER" id="PTHR31157:SF1">
    <property type="entry name" value="SCP DOMAIN-CONTAINING PROTEIN"/>
    <property type="match status" value="1"/>
</dbReference>
<organism evidence="2 3">
    <name type="scientific">Rozella allomycis (strain CSF55)</name>
    <dbReference type="NCBI Taxonomy" id="988480"/>
    <lineage>
        <taxon>Eukaryota</taxon>
        <taxon>Fungi</taxon>
        <taxon>Fungi incertae sedis</taxon>
        <taxon>Cryptomycota</taxon>
        <taxon>Cryptomycota incertae sedis</taxon>
        <taxon>Rozella</taxon>
    </lineage>
</organism>
<evidence type="ECO:0000313" key="3">
    <source>
        <dbReference type="Proteomes" id="UP000030755"/>
    </source>
</evidence>